<gene>
    <name evidence="2" type="ORF">DYB35_000794</name>
</gene>
<dbReference type="Gene3D" id="3.80.10.10">
    <property type="entry name" value="Ribonuclease Inhibitor"/>
    <property type="match status" value="3"/>
</dbReference>
<sequence>MKILIVNGFANGSHERYLHFKQLVMHALRSIEKLDVTGITIVYIFELHTGNADPAAITHFDGLDFVFLDGDCTIPPWHPGYKKCLFGANFAASVLAYLCSTGGEMIHALNGNGRGAPLKNVQSMPAPVDDDFQPHAVVLDSDTGDYYAYNAGRLEWEPKGMFCGCTILENFVVSKFDQIKLHEHVDRSYMSSVSGMLSSSGGVGPPKHIATNFEPPVPPPRLDSTTHGKTSPKKCRPLSAASSTVKAKPRPHSATPTMVAKLGQINRLRTDNNTTDNQTERTDGSPEKKHDPATPIPPVANNHPSGDMKFMPPKAKASTIKVCRVGDPHKPYCAYQRFQKMEKTAALGGTYYSVVNDAPYVGTFEKHVVEGERTRRKPSVSPLDLDEDIDSVTNKFGMPEEDDTYIAHVTTMITNKAGKGFLGSIPKLQTLVVKENRLSDAAIVNILQSSDFTRLLTLNLSRNRIRQRSTHAIHTFLNQNRVVQTLVLSDCEYKKSSRFFQSADILSCDCSLHSDFIKCVEEPLAKNPSLTVLDISKNKLDDVCATALATICKDNSNLTTLDLSWNSFRSKGAAGLAEALQQNQCLQNLLLSWNGIGHGDGAHRLAHALRNNGYLQKLDLTGNSITTDATLALANMWAESSVLEILILDQNPIGTEGLRSIFRAYSNPATKTQGRMIQFDSCTLHHNDPVFDPNSGHHVIDMDNVHTFWRALEVLRLVNLYPSACEFENVVHTTPLDAKHLTFHRLAVGAPSVAEENPTVTTTSTGGGGPPLMVHLMALASHSTPWHAPLTGTLSFDFKYHTKVHNPVAADPDAVTVFWNTYSTLEFDSDRVKYIKMYLNDHYVTAAQARHFLTTVTLLQKVSDTENLLAWASKPQLPTKHQSFLNQCAGKLLYFDGSMPNGAYSLDLSSAIDQRIASQLFRISGDDKLYNKQHDGANTSQTGNWECFRNETLDGDRYAFNRSFGLPEKGLFAFDFVVTSRLPRATPTISPELFETVCRQAGASGPQSLPSRSDMHRAQTAKPSHTFSVTVALPPPKAVTHETYEARRAGTPSTFIHLAECFRDVDQGRVDCVVTMLNHVLDLGDLFTRVRASWAPSEVTSLVHRVGWLNIWNPAYAEMDYTLNLTVWEDHQMALILAQLGDIEPGENWVDETYNNLFGWELPLSWVQGKIPHVGRLYLRYTTGPTHKYRVVSAREELKKRTLSGKVSVLETVPGNGKSTDLRPPSIVRRKSIHQVAL</sequence>
<name>A0A418DXK9_APHAT</name>
<dbReference type="VEuPathDB" id="FungiDB:H257_03808"/>
<evidence type="ECO:0000313" key="2">
    <source>
        <dbReference type="EMBL" id="RHZ01477.1"/>
    </source>
</evidence>
<feature type="region of interest" description="Disordered" evidence="1">
    <location>
        <begin position="212"/>
        <end position="305"/>
    </location>
</feature>
<dbReference type="SUPFAM" id="SSF52047">
    <property type="entry name" value="RNI-like"/>
    <property type="match status" value="1"/>
</dbReference>
<feature type="compositionally biased region" description="Basic and acidic residues" evidence="1">
    <location>
        <begin position="278"/>
        <end position="292"/>
    </location>
</feature>
<dbReference type="InterPro" id="IPR001611">
    <property type="entry name" value="Leu-rich_rpt"/>
</dbReference>
<dbReference type="VEuPathDB" id="FungiDB:H257_03809"/>
<dbReference type="InterPro" id="IPR032675">
    <property type="entry name" value="LRR_dom_sf"/>
</dbReference>
<dbReference type="Pfam" id="PF13516">
    <property type="entry name" value="LRR_6"/>
    <property type="match status" value="2"/>
</dbReference>
<accession>A0A418DXK9</accession>
<proteinExistence type="predicted"/>
<dbReference type="SMART" id="SM00368">
    <property type="entry name" value="LRR_RI"/>
    <property type="match status" value="6"/>
</dbReference>
<reference evidence="2 3" key="1">
    <citation type="submission" date="2018-08" db="EMBL/GenBank/DDBJ databases">
        <title>Aphanomyces genome sequencing and annotation.</title>
        <authorList>
            <person name="Minardi D."/>
            <person name="Oidtmann B."/>
            <person name="Van Der Giezen M."/>
            <person name="Studholme D.J."/>
        </authorList>
    </citation>
    <scope>NUCLEOTIDE SEQUENCE [LARGE SCALE GENOMIC DNA]</scope>
    <source>
        <strain evidence="2 3">Sv</strain>
    </source>
</reference>
<comment type="caution">
    <text evidence="2">The sequence shown here is derived from an EMBL/GenBank/DDBJ whole genome shotgun (WGS) entry which is preliminary data.</text>
</comment>
<evidence type="ECO:0000313" key="3">
    <source>
        <dbReference type="Proteomes" id="UP000285712"/>
    </source>
</evidence>
<dbReference type="EMBL" id="QUTG01000733">
    <property type="protein sequence ID" value="RHZ01477.1"/>
    <property type="molecule type" value="Genomic_DNA"/>
</dbReference>
<evidence type="ECO:0008006" key="4">
    <source>
        <dbReference type="Google" id="ProtNLM"/>
    </source>
</evidence>
<dbReference type="InterPro" id="IPR052394">
    <property type="entry name" value="LRR-containing"/>
</dbReference>
<protein>
    <recommendedName>
        <fullName evidence="4">DUF4476 domain-containing protein</fullName>
    </recommendedName>
</protein>
<dbReference type="Proteomes" id="UP000285712">
    <property type="component" value="Unassembled WGS sequence"/>
</dbReference>
<dbReference type="PANTHER" id="PTHR24114:SF2">
    <property type="entry name" value="F-BOX DOMAIN-CONTAINING PROTEIN-RELATED"/>
    <property type="match status" value="1"/>
</dbReference>
<evidence type="ECO:0000256" key="1">
    <source>
        <dbReference type="SAM" id="MobiDB-lite"/>
    </source>
</evidence>
<organism evidence="2 3">
    <name type="scientific">Aphanomyces astaci</name>
    <name type="common">Crayfish plague agent</name>
    <dbReference type="NCBI Taxonomy" id="112090"/>
    <lineage>
        <taxon>Eukaryota</taxon>
        <taxon>Sar</taxon>
        <taxon>Stramenopiles</taxon>
        <taxon>Oomycota</taxon>
        <taxon>Saprolegniomycetes</taxon>
        <taxon>Saprolegniales</taxon>
        <taxon>Verrucalvaceae</taxon>
        <taxon>Aphanomyces</taxon>
    </lineage>
</organism>
<dbReference type="PANTHER" id="PTHR24114">
    <property type="entry name" value="LEUCINE RICH REPEAT FAMILY PROTEIN"/>
    <property type="match status" value="1"/>
</dbReference>
<dbReference type="AlphaFoldDB" id="A0A418DXK9"/>